<sequence>MCPHPARARNPAYVQFGRAECVTVEEETPLAFVYRCELQQLEPQWKYLCIIPDQGWLFPGNAVVKPAEAPIGRASPFKLAPSTDHFHDHPDLWR</sequence>
<comment type="caution">
    <text evidence="1">The sequence shown here is derived from an EMBL/GenBank/DDBJ whole genome shotgun (WGS) entry which is preliminary data.</text>
</comment>
<proteinExistence type="predicted"/>
<dbReference type="AlphaFoldDB" id="A0AAW1FGS0"/>
<protein>
    <submittedName>
        <fullName evidence="1">Uncharacterized protein</fullName>
    </submittedName>
</protein>
<reference evidence="1 2" key="1">
    <citation type="journal article" date="2024" name="Genome Biol. Evol.">
        <title>Chromosome-level genome assembly of the viviparous eelpout Zoarces viviparus.</title>
        <authorList>
            <person name="Fuhrmann N."/>
            <person name="Brasseur M.V."/>
            <person name="Bakowski C.E."/>
            <person name="Podsiadlowski L."/>
            <person name="Prost S."/>
            <person name="Krehenwinkel H."/>
            <person name="Mayer C."/>
        </authorList>
    </citation>
    <scope>NUCLEOTIDE SEQUENCE [LARGE SCALE GENOMIC DNA]</scope>
    <source>
        <strain evidence="1">NO-MEL_2022_Ind0_liver</strain>
    </source>
</reference>
<name>A0AAW1FGS0_ZOAVI</name>
<gene>
    <name evidence="1" type="ORF">VZT92_009076</name>
</gene>
<organism evidence="1 2">
    <name type="scientific">Zoarces viviparus</name>
    <name type="common">Viviparous eelpout</name>
    <name type="synonym">Blennius viviparus</name>
    <dbReference type="NCBI Taxonomy" id="48416"/>
    <lineage>
        <taxon>Eukaryota</taxon>
        <taxon>Metazoa</taxon>
        <taxon>Chordata</taxon>
        <taxon>Craniata</taxon>
        <taxon>Vertebrata</taxon>
        <taxon>Euteleostomi</taxon>
        <taxon>Actinopterygii</taxon>
        <taxon>Neopterygii</taxon>
        <taxon>Teleostei</taxon>
        <taxon>Neoteleostei</taxon>
        <taxon>Acanthomorphata</taxon>
        <taxon>Eupercaria</taxon>
        <taxon>Perciformes</taxon>
        <taxon>Cottioidei</taxon>
        <taxon>Zoarcales</taxon>
        <taxon>Zoarcidae</taxon>
        <taxon>Zoarcinae</taxon>
        <taxon>Zoarces</taxon>
    </lineage>
</organism>
<accession>A0AAW1FGS0</accession>
<dbReference type="EMBL" id="JBCEZU010000067">
    <property type="protein sequence ID" value="KAK9533999.1"/>
    <property type="molecule type" value="Genomic_DNA"/>
</dbReference>
<keyword evidence="2" id="KW-1185">Reference proteome</keyword>
<evidence type="ECO:0000313" key="2">
    <source>
        <dbReference type="Proteomes" id="UP001488805"/>
    </source>
</evidence>
<dbReference type="Proteomes" id="UP001488805">
    <property type="component" value="Unassembled WGS sequence"/>
</dbReference>
<evidence type="ECO:0000313" key="1">
    <source>
        <dbReference type="EMBL" id="KAK9533999.1"/>
    </source>
</evidence>